<evidence type="ECO:0000256" key="11">
    <source>
        <dbReference type="PIRNR" id="PIRNR001365"/>
    </source>
</evidence>
<comment type="function">
    <text evidence="1">Catalyzes the condensation of (S)-aspartate-beta-semialdehyde [(S)-ASA] and pyruvate to 4-hydroxy-tetrahydrodipicolinate (HTPA).</text>
</comment>
<dbReference type="AlphaFoldDB" id="A0A158JWT9"/>
<accession>A0A158JWT9</accession>
<dbReference type="EMBL" id="FCOM02000021">
    <property type="protein sequence ID" value="SAL73288.1"/>
    <property type="molecule type" value="Genomic_DNA"/>
</dbReference>
<evidence type="ECO:0000256" key="12">
    <source>
        <dbReference type="PIRSR" id="PIRSR001365-1"/>
    </source>
</evidence>
<comment type="caution">
    <text evidence="14">The sequence shown here is derived from an EMBL/GenBank/DDBJ whole genome shotgun (WGS) entry which is preliminary data.</text>
</comment>
<comment type="pathway">
    <text evidence="2">Amino-acid biosynthesis; L-lysine biosynthesis via DAP pathway; (S)-tetrahydrodipicolinate from L-aspartate: step 3/4.</text>
</comment>
<feature type="binding site" evidence="13">
    <location>
        <position position="50"/>
    </location>
    <ligand>
        <name>pyruvate</name>
        <dbReference type="ChEBI" id="CHEBI:15361"/>
    </ligand>
</feature>
<keyword evidence="8" id="KW-0704">Schiff base</keyword>
<dbReference type="OrthoDB" id="9782828at2"/>
<protein>
    <recommendedName>
        <fullName evidence="3 10">4-hydroxy-tetrahydrodipicolinate synthase</fullName>
        <ecNumber evidence="3 10">4.3.3.7</ecNumber>
    </recommendedName>
</protein>
<comment type="similarity">
    <text evidence="11">Belongs to the DapA family.</text>
</comment>
<evidence type="ECO:0000256" key="4">
    <source>
        <dbReference type="ARBA" id="ARBA00022605"/>
    </source>
</evidence>
<reference evidence="14" key="1">
    <citation type="submission" date="2016-01" db="EMBL/GenBank/DDBJ databases">
        <authorList>
            <person name="Peeters C."/>
        </authorList>
    </citation>
    <scope>NUCLEOTIDE SEQUENCE [LARGE SCALE GENOMIC DNA]</scope>
    <source>
        <strain evidence="14">LMG 29317</strain>
    </source>
</reference>
<keyword evidence="7 11" id="KW-0456">Lyase</keyword>
<dbReference type="Gene3D" id="3.20.20.70">
    <property type="entry name" value="Aldolase class I"/>
    <property type="match status" value="1"/>
</dbReference>
<dbReference type="GO" id="GO:0008747">
    <property type="term" value="F:N-acetylneuraminate lyase activity"/>
    <property type="evidence" value="ECO:0007669"/>
    <property type="project" value="TreeGrafter"/>
</dbReference>
<keyword evidence="5" id="KW-0220">Diaminopimelate biosynthesis</keyword>
<evidence type="ECO:0000313" key="14">
    <source>
        <dbReference type="EMBL" id="SAL73288.1"/>
    </source>
</evidence>
<dbReference type="UniPathway" id="UPA00034">
    <property type="reaction ID" value="UER00017"/>
</dbReference>
<evidence type="ECO:0000313" key="15">
    <source>
        <dbReference type="Proteomes" id="UP000055019"/>
    </source>
</evidence>
<sequence>MSTIHKYAGILTSLATPLDRYGKFNAPALTKQIGNLIEADADAIVPVGGTGEYISLTFSERLKVVEASFEAAGGRCPVIPGIIEAGINNAIENGKAYVEAGAKAIMVVTPYYYRPTQQGILDYYKRISDSVDADIILYEIPYRTGVSLHFETVDKLADMTRVVGIKACNPDLAQQMRVAELAKDKLAILSGEEDVLPLHVAMGAVGGIISSSNLIPRQWKRVLDLAMAGQLKEAVALHATFRPLIDALFAEPNPAPLKAALGLTGIDFGPVLAPLQDASGPLRERLARVVPPLIAREAEYAPN</sequence>
<dbReference type="InterPro" id="IPR013785">
    <property type="entry name" value="Aldolase_TIM"/>
</dbReference>
<dbReference type="PIRSF" id="PIRSF001365">
    <property type="entry name" value="DHDPS"/>
    <property type="match status" value="1"/>
</dbReference>
<evidence type="ECO:0000256" key="5">
    <source>
        <dbReference type="ARBA" id="ARBA00022915"/>
    </source>
</evidence>
<dbReference type="PANTHER" id="PTHR42849:SF1">
    <property type="entry name" value="N-ACETYLNEURAMINATE LYASE"/>
    <property type="match status" value="1"/>
</dbReference>
<dbReference type="GO" id="GO:0005829">
    <property type="term" value="C:cytosol"/>
    <property type="evidence" value="ECO:0007669"/>
    <property type="project" value="TreeGrafter"/>
</dbReference>
<evidence type="ECO:0000256" key="6">
    <source>
        <dbReference type="ARBA" id="ARBA00023154"/>
    </source>
</evidence>
<feature type="binding site" evidence="13">
    <location>
        <position position="208"/>
    </location>
    <ligand>
        <name>pyruvate</name>
        <dbReference type="ChEBI" id="CHEBI:15361"/>
    </ligand>
</feature>
<dbReference type="NCBIfam" id="TIGR00674">
    <property type="entry name" value="dapA"/>
    <property type="match status" value="1"/>
</dbReference>
<dbReference type="InterPro" id="IPR005263">
    <property type="entry name" value="DapA"/>
</dbReference>
<dbReference type="Pfam" id="PF00701">
    <property type="entry name" value="DHDPS"/>
    <property type="match status" value="1"/>
</dbReference>
<dbReference type="GO" id="GO:0019262">
    <property type="term" value="P:N-acetylneuraminate catabolic process"/>
    <property type="evidence" value="ECO:0007669"/>
    <property type="project" value="TreeGrafter"/>
</dbReference>
<name>A0A158JWT9_9BURK</name>
<gene>
    <name evidence="14" type="ORF">AWB74_04465</name>
</gene>
<dbReference type="SMART" id="SM01130">
    <property type="entry name" value="DHDPS"/>
    <property type="match status" value="1"/>
</dbReference>
<dbReference type="GO" id="GO:0008840">
    <property type="term" value="F:4-hydroxy-tetrahydrodipicolinate synthase activity"/>
    <property type="evidence" value="ECO:0007669"/>
    <property type="project" value="UniProtKB-UniRule"/>
</dbReference>
<dbReference type="PRINTS" id="PR00146">
    <property type="entry name" value="DHPICSNTHASE"/>
</dbReference>
<dbReference type="PANTHER" id="PTHR42849">
    <property type="entry name" value="N-ACETYLNEURAMINATE LYASE"/>
    <property type="match status" value="1"/>
</dbReference>
<evidence type="ECO:0000256" key="8">
    <source>
        <dbReference type="ARBA" id="ARBA00023270"/>
    </source>
</evidence>
<evidence type="ECO:0000256" key="10">
    <source>
        <dbReference type="NCBIfam" id="TIGR00674"/>
    </source>
</evidence>
<dbReference type="SUPFAM" id="SSF51569">
    <property type="entry name" value="Aldolase"/>
    <property type="match status" value="1"/>
</dbReference>
<evidence type="ECO:0000256" key="13">
    <source>
        <dbReference type="PIRSR" id="PIRSR001365-2"/>
    </source>
</evidence>
<evidence type="ECO:0000256" key="9">
    <source>
        <dbReference type="ARBA" id="ARBA00047836"/>
    </source>
</evidence>
<dbReference type="RefSeq" id="WP_061148899.1">
    <property type="nucleotide sequence ID" value="NZ_FCOM02000021.1"/>
</dbReference>
<keyword evidence="6" id="KW-0457">Lysine biosynthesis</keyword>
<keyword evidence="4" id="KW-0028">Amino-acid biosynthesis</keyword>
<dbReference type="Proteomes" id="UP000055019">
    <property type="component" value="Unassembled WGS sequence"/>
</dbReference>
<dbReference type="GO" id="GO:0019877">
    <property type="term" value="P:diaminopimelate biosynthetic process"/>
    <property type="evidence" value="ECO:0007669"/>
    <property type="project" value="UniProtKB-KW"/>
</dbReference>
<feature type="active site" description="Schiff-base intermediate with substrate" evidence="12">
    <location>
        <position position="166"/>
    </location>
</feature>
<evidence type="ECO:0000256" key="7">
    <source>
        <dbReference type="ARBA" id="ARBA00023239"/>
    </source>
</evidence>
<evidence type="ECO:0000256" key="1">
    <source>
        <dbReference type="ARBA" id="ARBA00003294"/>
    </source>
</evidence>
<organism evidence="14 15">
    <name type="scientific">Caballeronia arvi</name>
    <dbReference type="NCBI Taxonomy" id="1777135"/>
    <lineage>
        <taxon>Bacteria</taxon>
        <taxon>Pseudomonadati</taxon>
        <taxon>Pseudomonadota</taxon>
        <taxon>Betaproteobacteria</taxon>
        <taxon>Burkholderiales</taxon>
        <taxon>Burkholderiaceae</taxon>
        <taxon>Caballeronia</taxon>
    </lineage>
</organism>
<dbReference type="EC" id="4.3.3.7" evidence="3 10"/>
<keyword evidence="15" id="KW-1185">Reference proteome</keyword>
<proteinExistence type="inferred from homology"/>
<evidence type="ECO:0000256" key="3">
    <source>
        <dbReference type="ARBA" id="ARBA00012086"/>
    </source>
</evidence>
<comment type="catalytic activity">
    <reaction evidence="9">
        <text>L-aspartate 4-semialdehyde + pyruvate = (2S,4S)-4-hydroxy-2,3,4,5-tetrahydrodipicolinate + H2O + H(+)</text>
        <dbReference type="Rhea" id="RHEA:34171"/>
        <dbReference type="ChEBI" id="CHEBI:15361"/>
        <dbReference type="ChEBI" id="CHEBI:15377"/>
        <dbReference type="ChEBI" id="CHEBI:15378"/>
        <dbReference type="ChEBI" id="CHEBI:67139"/>
        <dbReference type="ChEBI" id="CHEBI:537519"/>
        <dbReference type="EC" id="4.3.3.7"/>
    </reaction>
</comment>
<evidence type="ECO:0000256" key="2">
    <source>
        <dbReference type="ARBA" id="ARBA00005120"/>
    </source>
</evidence>
<dbReference type="GO" id="GO:0009089">
    <property type="term" value="P:lysine biosynthetic process via diaminopimelate"/>
    <property type="evidence" value="ECO:0007669"/>
    <property type="project" value="UniProtKB-UniRule"/>
</dbReference>
<feature type="active site" description="Proton donor/acceptor" evidence="12">
    <location>
        <position position="138"/>
    </location>
</feature>
<dbReference type="InterPro" id="IPR002220">
    <property type="entry name" value="DapA-like"/>
</dbReference>